<evidence type="ECO:0000313" key="2">
    <source>
        <dbReference type="Proteomes" id="UP001289374"/>
    </source>
</evidence>
<dbReference type="PANTHER" id="PTHR48218">
    <property type="entry name" value="F-BOX DOMAIN CONTAINING PROTEIN"/>
    <property type="match status" value="1"/>
</dbReference>
<evidence type="ECO:0000313" key="1">
    <source>
        <dbReference type="EMBL" id="KAK4388055.1"/>
    </source>
</evidence>
<name>A0AAE2BJV2_9LAMI</name>
<reference evidence="1" key="1">
    <citation type="submission" date="2020-06" db="EMBL/GenBank/DDBJ databases">
        <authorList>
            <person name="Li T."/>
            <person name="Hu X."/>
            <person name="Zhang T."/>
            <person name="Song X."/>
            <person name="Zhang H."/>
            <person name="Dai N."/>
            <person name="Sheng W."/>
            <person name="Hou X."/>
            <person name="Wei L."/>
        </authorList>
    </citation>
    <scope>NUCLEOTIDE SEQUENCE</scope>
    <source>
        <strain evidence="1">K16</strain>
        <tissue evidence="1">Leaf</tissue>
    </source>
</reference>
<protein>
    <submittedName>
        <fullName evidence="1">Uncharacterized protein</fullName>
    </submittedName>
</protein>
<keyword evidence="2" id="KW-1185">Reference proteome</keyword>
<proteinExistence type="predicted"/>
<sequence>MWSTDILLIEQLLNLNNGCFWTLAKSRPLLEQDRATYAPILLARWDHTTYVYNRVCGGHESCCTVVTGLLADGKIKEHYMRICRWPKLSMHRKQDWGWELSNHLYCYTSVPNTDKEDGTDPFFPLF</sequence>
<organism evidence="1 2">
    <name type="scientific">Sesamum angolense</name>
    <dbReference type="NCBI Taxonomy" id="2727404"/>
    <lineage>
        <taxon>Eukaryota</taxon>
        <taxon>Viridiplantae</taxon>
        <taxon>Streptophyta</taxon>
        <taxon>Embryophyta</taxon>
        <taxon>Tracheophyta</taxon>
        <taxon>Spermatophyta</taxon>
        <taxon>Magnoliopsida</taxon>
        <taxon>eudicotyledons</taxon>
        <taxon>Gunneridae</taxon>
        <taxon>Pentapetalae</taxon>
        <taxon>asterids</taxon>
        <taxon>lamiids</taxon>
        <taxon>Lamiales</taxon>
        <taxon>Pedaliaceae</taxon>
        <taxon>Sesamum</taxon>
    </lineage>
</organism>
<dbReference type="Proteomes" id="UP001289374">
    <property type="component" value="Unassembled WGS sequence"/>
</dbReference>
<dbReference type="PANTHER" id="PTHR48218:SF3">
    <property type="entry name" value="OS07G0170800 PROTEIN"/>
    <property type="match status" value="1"/>
</dbReference>
<reference evidence="1" key="2">
    <citation type="journal article" date="2024" name="Plant">
        <title>Genomic evolution and insights into agronomic trait innovations of Sesamum species.</title>
        <authorList>
            <person name="Miao H."/>
            <person name="Wang L."/>
            <person name="Qu L."/>
            <person name="Liu H."/>
            <person name="Sun Y."/>
            <person name="Le M."/>
            <person name="Wang Q."/>
            <person name="Wei S."/>
            <person name="Zheng Y."/>
            <person name="Lin W."/>
            <person name="Duan Y."/>
            <person name="Cao H."/>
            <person name="Xiong S."/>
            <person name="Wang X."/>
            <person name="Wei L."/>
            <person name="Li C."/>
            <person name="Ma Q."/>
            <person name="Ju M."/>
            <person name="Zhao R."/>
            <person name="Li G."/>
            <person name="Mu C."/>
            <person name="Tian Q."/>
            <person name="Mei H."/>
            <person name="Zhang T."/>
            <person name="Gao T."/>
            <person name="Zhang H."/>
        </authorList>
    </citation>
    <scope>NUCLEOTIDE SEQUENCE</scope>
    <source>
        <strain evidence="1">K16</strain>
    </source>
</reference>
<dbReference type="EMBL" id="JACGWL010000014">
    <property type="protein sequence ID" value="KAK4388055.1"/>
    <property type="molecule type" value="Genomic_DNA"/>
</dbReference>
<accession>A0AAE2BJV2</accession>
<dbReference type="AlphaFoldDB" id="A0AAE2BJV2"/>
<gene>
    <name evidence="1" type="ORF">Sango_2412100</name>
</gene>
<comment type="caution">
    <text evidence="1">The sequence shown here is derived from an EMBL/GenBank/DDBJ whole genome shotgun (WGS) entry which is preliminary data.</text>
</comment>